<dbReference type="Proteomes" id="UP000078550">
    <property type="component" value="Unassembled WGS sequence"/>
</dbReference>
<protein>
    <submittedName>
        <fullName evidence="2">Uncharacterized protein</fullName>
    </submittedName>
</protein>
<gene>
    <name evidence="1" type="ORF">POVWA1_020250</name>
    <name evidence="2" type="ORF">POVWA2_020430</name>
</gene>
<dbReference type="EMBL" id="FLRE01000082">
    <property type="protein sequence ID" value="SBT34554.1"/>
    <property type="molecule type" value="Genomic_DNA"/>
</dbReference>
<dbReference type="Proteomes" id="UP000078555">
    <property type="component" value="Unassembled WGS sequence"/>
</dbReference>
<dbReference type="AlphaFoldDB" id="A0A1A8YSS0"/>
<reference evidence="3 4" key="2">
    <citation type="submission" date="2016-05" db="EMBL/GenBank/DDBJ databases">
        <authorList>
            <person name="Naeem Raeece"/>
        </authorList>
    </citation>
    <scope>NUCLEOTIDE SEQUENCE [LARGE SCALE GENOMIC DNA]</scope>
</reference>
<proteinExistence type="predicted"/>
<dbReference type="EMBL" id="FLRD01000065">
    <property type="protein sequence ID" value="SBT34053.1"/>
    <property type="molecule type" value="Genomic_DNA"/>
</dbReference>
<name>A0A1A8YSS0_PLAOA</name>
<keyword evidence="4" id="KW-1185">Reference proteome</keyword>
<accession>A0A1A8YSS0</accession>
<reference evidence="2" key="1">
    <citation type="submission" date="2016-05" db="EMBL/GenBank/DDBJ databases">
        <authorList>
            <person name="Lavstsen T."/>
            <person name="Jespersen J.S."/>
        </authorList>
    </citation>
    <scope>NUCLEOTIDE SEQUENCE [LARGE SCALE GENOMIC DNA]</scope>
</reference>
<evidence type="ECO:0000313" key="4">
    <source>
        <dbReference type="Proteomes" id="UP000078555"/>
    </source>
</evidence>
<evidence type="ECO:0000313" key="1">
    <source>
        <dbReference type="EMBL" id="SBT34053.1"/>
    </source>
</evidence>
<organism evidence="2 3">
    <name type="scientific">Plasmodium ovale wallikeri</name>
    <dbReference type="NCBI Taxonomy" id="864142"/>
    <lineage>
        <taxon>Eukaryota</taxon>
        <taxon>Sar</taxon>
        <taxon>Alveolata</taxon>
        <taxon>Apicomplexa</taxon>
        <taxon>Aconoidasida</taxon>
        <taxon>Haemosporida</taxon>
        <taxon>Plasmodiidae</taxon>
        <taxon>Plasmodium</taxon>
        <taxon>Plasmodium (Plasmodium)</taxon>
    </lineage>
</organism>
<evidence type="ECO:0000313" key="3">
    <source>
        <dbReference type="Proteomes" id="UP000078550"/>
    </source>
</evidence>
<sequence>MIPTCPPISSVTATIDMVAAVVNTFAICCSCRDISLGSPFSIFPRPLFRIRKTNSFAQNATQISVYQFFSKNVAHYKKKAKNGRKCQQKKGLH</sequence>
<evidence type="ECO:0000313" key="2">
    <source>
        <dbReference type="EMBL" id="SBT34554.1"/>
    </source>
</evidence>